<dbReference type="Proteomes" id="UP000265520">
    <property type="component" value="Unassembled WGS sequence"/>
</dbReference>
<organism evidence="1 2">
    <name type="scientific">Trifolium medium</name>
    <dbReference type="NCBI Taxonomy" id="97028"/>
    <lineage>
        <taxon>Eukaryota</taxon>
        <taxon>Viridiplantae</taxon>
        <taxon>Streptophyta</taxon>
        <taxon>Embryophyta</taxon>
        <taxon>Tracheophyta</taxon>
        <taxon>Spermatophyta</taxon>
        <taxon>Magnoliopsida</taxon>
        <taxon>eudicotyledons</taxon>
        <taxon>Gunneridae</taxon>
        <taxon>Pentapetalae</taxon>
        <taxon>rosids</taxon>
        <taxon>fabids</taxon>
        <taxon>Fabales</taxon>
        <taxon>Fabaceae</taxon>
        <taxon>Papilionoideae</taxon>
        <taxon>50 kb inversion clade</taxon>
        <taxon>NPAAA clade</taxon>
        <taxon>Hologalegina</taxon>
        <taxon>IRL clade</taxon>
        <taxon>Trifolieae</taxon>
        <taxon>Trifolium</taxon>
    </lineage>
</organism>
<accession>A0A392NRM7</accession>
<keyword evidence="2" id="KW-1185">Reference proteome</keyword>
<feature type="non-terminal residue" evidence="1">
    <location>
        <position position="1"/>
    </location>
</feature>
<name>A0A392NRM7_9FABA</name>
<protein>
    <submittedName>
        <fullName evidence="1">Uncharacterized protein</fullName>
    </submittedName>
</protein>
<dbReference type="AlphaFoldDB" id="A0A392NRM7"/>
<proteinExistence type="predicted"/>
<sequence>HWNTGKYVLNIKNTCILYVPSPWKETTYDNNGKLKTGKGKITYIPLRVRQDYWTPAKPTTEIVRPPTTVKTLSR</sequence>
<evidence type="ECO:0000313" key="2">
    <source>
        <dbReference type="Proteomes" id="UP000265520"/>
    </source>
</evidence>
<evidence type="ECO:0000313" key="1">
    <source>
        <dbReference type="EMBL" id="MCI01726.1"/>
    </source>
</evidence>
<comment type="caution">
    <text evidence="1">The sequence shown here is derived from an EMBL/GenBank/DDBJ whole genome shotgun (WGS) entry which is preliminary data.</text>
</comment>
<reference evidence="1 2" key="1">
    <citation type="journal article" date="2018" name="Front. Plant Sci.">
        <title>Red Clover (Trifolium pratense) and Zigzag Clover (T. medium) - A Picture of Genomic Similarities and Differences.</title>
        <authorList>
            <person name="Dluhosova J."/>
            <person name="Istvanek J."/>
            <person name="Nedelnik J."/>
            <person name="Repkova J."/>
        </authorList>
    </citation>
    <scope>NUCLEOTIDE SEQUENCE [LARGE SCALE GENOMIC DNA]</scope>
    <source>
        <strain evidence="2">cv. 10/8</strain>
        <tissue evidence="1">Leaf</tissue>
    </source>
</reference>
<dbReference type="EMBL" id="LXQA010046924">
    <property type="protein sequence ID" value="MCI01726.1"/>
    <property type="molecule type" value="Genomic_DNA"/>
</dbReference>